<name>A0A0R2HMX3_9FIRM</name>
<comment type="caution">
    <text evidence="2">The sequence shown here is derived from an EMBL/GenBank/DDBJ whole genome shotgun (WGS) entry which is preliminary data.</text>
</comment>
<evidence type="ECO:0000313" key="3">
    <source>
        <dbReference type="Proteomes" id="UP000051841"/>
    </source>
</evidence>
<dbReference type="PATRIC" id="fig|1410657.5.peg.750"/>
<evidence type="ECO:0000256" key="1">
    <source>
        <dbReference type="SAM" id="MobiDB-lite"/>
    </source>
</evidence>
<organism evidence="2 3">
    <name type="scientific">Kandleria vitulina DSM 20405</name>
    <dbReference type="NCBI Taxonomy" id="1410657"/>
    <lineage>
        <taxon>Bacteria</taxon>
        <taxon>Bacillati</taxon>
        <taxon>Bacillota</taxon>
        <taxon>Erysipelotrichia</taxon>
        <taxon>Erysipelotrichales</taxon>
        <taxon>Coprobacillaceae</taxon>
        <taxon>Kandleria</taxon>
    </lineage>
</organism>
<evidence type="ECO:0000313" key="2">
    <source>
        <dbReference type="EMBL" id="KRN51255.1"/>
    </source>
</evidence>
<keyword evidence="3" id="KW-1185">Reference proteome</keyword>
<sequence length="475" mass="53793">MISYREKEMMMAMKYLANHTNEFAQAVLSANNSMINEESVDLELSKLPNVSSYDDIVKLARENGYEPIFRIEDLLSPEELEQLDKEYKAIKEDFRKQTGLNKTDAVFIITAVILQMIRQVFQPKVNFDAFKSMDDRDSHDKTAEDAKDNDYDSEKADKYKEDAKKDKTKGSRYYYARLDEVADIAHVPYDVINGSKKFGLKLNGKNHRAKTLGHDPWLGYIFGTCNILTNTMSLGKDNEFRTVHIGKDKKGSPAVIAEADAIKMLEYSINRFRESKKTVGLAVIKQAYHIKSDEYSKEGLSLPFLQLFLDSDVIKELCESGIDYAKLQFLGTVGVQTILSEFISYIISVAHRITIICDDNKKLGKDKIITKEEVIQSLTKKKTLNEVRTRKVIVISESIASIANAIVIAGIEVGATYTENVELSGKAIKYLDIGGYLSTVIHLFSDIRFITKIKKEFIAQAVEKNYQEKLNSLGI</sequence>
<feature type="region of interest" description="Disordered" evidence="1">
    <location>
        <begin position="134"/>
        <end position="163"/>
    </location>
</feature>
<accession>A0A0R2HMX3</accession>
<dbReference type="Proteomes" id="UP000051841">
    <property type="component" value="Unassembled WGS sequence"/>
</dbReference>
<protein>
    <submittedName>
        <fullName evidence="2">Orf30</fullName>
    </submittedName>
</protein>
<dbReference type="EMBL" id="JQBL01000002">
    <property type="protein sequence ID" value="KRN51255.1"/>
    <property type="molecule type" value="Genomic_DNA"/>
</dbReference>
<gene>
    <name evidence="2" type="ORF">IV49_GL000719</name>
</gene>
<reference evidence="2 3" key="1">
    <citation type="journal article" date="2015" name="Genome Announc.">
        <title>Expanding the biotechnology potential of lactobacilli through comparative genomics of 213 strains and associated genera.</title>
        <authorList>
            <person name="Sun Z."/>
            <person name="Harris H.M."/>
            <person name="McCann A."/>
            <person name="Guo C."/>
            <person name="Argimon S."/>
            <person name="Zhang W."/>
            <person name="Yang X."/>
            <person name="Jeffery I.B."/>
            <person name="Cooney J.C."/>
            <person name="Kagawa T.F."/>
            <person name="Liu W."/>
            <person name="Song Y."/>
            <person name="Salvetti E."/>
            <person name="Wrobel A."/>
            <person name="Rasinkangas P."/>
            <person name="Parkhill J."/>
            <person name="Rea M.C."/>
            <person name="O'Sullivan O."/>
            <person name="Ritari J."/>
            <person name="Douillard F.P."/>
            <person name="Paul Ross R."/>
            <person name="Yang R."/>
            <person name="Briner A.E."/>
            <person name="Felis G.E."/>
            <person name="de Vos W.M."/>
            <person name="Barrangou R."/>
            <person name="Klaenhammer T.R."/>
            <person name="Caufield P.W."/>
            <person name="Cui Y."/>
            <person name="Zhang H."/>
            <person name="O'Toole P.W."/>
        </authorList>
    </citation>
    <scope>NUCLEOTIDE SEQUENCE [LARGE SCALE GENOMIC DNA]</scope>
    <source>
        <strain evidence="2 3">DSM 20405</strain>
    </source>
</reference>
<proteinExistence type="predicted"/>
<dbReference type="AlphaFoldDB" id="A0A0R2HMX3"/>
<dbReference type="RefSeq" id="WP_201783575.1">
    <property type="nucleotide sequence ID" value="NZ_JNKN01000005.1"/>
</dbReference>